<proteinExistence type="predicted"/>
<dbReference type="Gene3D" id="3.40.50.1820">
    <property type="entry name" value="alpha/beta hydrolase"/>
    <property type="match status" value="1"/>
</dbReference>
<organism evidence="2 4">
    <name type="scientific">Eiseniibacteriota bacterium</name>
    <dbReference type="NCBI Taxonomy" id="2212470"/>
    <lineage>
        <taxon>Bacteria</taxon>
        <taxon>Candidatus Eiseniibacteriota</taxon>
    </lineage>
</organism>
<keyword evidence="2" id="KW-0378">Hydrolase</keyword>
<evidence type="ECO:0000313" key="4">
    <source>
        <dbReference type="Proteomes" id="UP000316292"/>
    </source>
</evidence>
<dbReference type="InterPro" id="IPR029058">
    <property type="entry name" value="AB_hydrolase_fold"/>
</dbReference>
<dbReference type="EMBL" id="VBOR01000053">
    <property type="protein sequence ID" value="TMQ49687.1"/>
    <property type="molecule type" value="Genomic_DNA"/>
</dbReference>
<evidence type="ECO:0000313" key="5">
    <source>
        <dbReference type="Proteomes" id="UP000320913"/>
    </source>
</evidence>
<dbReference type="Proteomes" id="UP000320913">
    <property type="component" value="Unassembled WGS sequence"/>
</dbReference>
<feature type="domain" description="KANL3/Tex30 alpha/beta hydrolase-like" evidence="1">
    <location>
        <begin position="29"/>
        <end position="221"/>
    </location>
</feature>
<dbReference type="InterPro" id="IPR046879">
    <property type="entry name" value="KANL3/Tex30_Abhydrolase"/>
</dbReference>
<dbReference type="AlphaFoldDB" id="A0A538SEA8"/>
<name>A0A538SEA8_UNCEI</name>
<dbReference type="GO" id="GO:0016787">
    <property type="term" value="F:hydrolase activity"/>
    <property type="evidence" value="ECO:0007669"/>
    <property type="project" value="UniProtKB-KW"/>
</dbReference>
<dbReference type="EMBL" id="VBOV01000182">
    <property type="protein sequence ID" value="TMQ56962.1"/>
    <property type="molecule type" value="Genomic_DNA"/>
</dbReference>
<protein>
    <submittedName>
        <fullName evidence="2">Alpha/beta hydrolase</fullName>
    </submittedName>
</protein>
<evidence type="ECO:0000313" key="3">
    <source>
        <dbReference type="EMBL" id="TMQ56962.1"/>
    </source>
</evidence>
<dbReference type="Pfam" id="PF20408">
    <property type="entry name" value="Abhydrolase_11"/>
    <property type="match status" value="1"/>
</dbReference>
<dbReference type="PANTHER" id="PTHR13136:SF11">
    <property type="entry name" value="TESTIS-EXPRESSED PROTEIN 30"/>
    <property type="match status" value="1"/>
</dbReference>
<dbReference type="SUPFAM" id="SSF53474">
    <property type="entry name" value="alpha/beta-Hydrolases"/>
    <property type="match status" value="1"/>
</dbReference>
<dbReference type="PANTHER" id="PTHR13136">
    <property type="entry name" value="TESTIS DEVELOPMENT PROTEIN PRTD"/>
    <property type="match status" value="1"/>
</dbReference>
<accession>A0A538SEA8</accession>
<gene>
    <name evidence="2" type="ORF">E6K71_04030</name>
    <name evidence="3" type="ORF">E6K75_07585</name>
</gene>
<evidence type="ECO:0000259" key="1">
    <source>
        <dbReference type="Pfam" id="PF20408"/>
    </source>
</evidence>
<reference evidence="4 5" key="1">
    <citation type="journal article" date="2019" name="Nat. Microbiol.">
        <title>Mediterranean grassland soil C-N compound turnover is dependent on rainfall and depth, and is mediated by genomically divergent microorganisms.</title>
        <authorList>
            <person name="Diamond S."/>
            <person name="Andeer P.F."/>
            <person name="Li Z."/>
            <person name="Crits-Christoph A."/>
            <person name="Burstein D."/>
            <person name="Anantharaman K."/>
            <person name="Lane K.R."/>
            <person name="Thomas B.C."/>
            <person name="Pan C."/>
            <person name="Northen T.R."/>
            <person name="Banfield J.F."/>
        </authorList>
    </citation>
    <scope>NUCLEOTIDE SEQUENCE [LARGE SCALE GENOMIC DNA]</scope>
    <source>
        <strain evidence="2">WS_1</strain>
        <strain evidence="3">WS_5</strain>
    </source>
</reference>
<comment type="caution">
    <text evidence="2">The sequence shown here is derived from an EMBL/GenBank/DDBJ whole genome shotgun (WGS) entry which is preliminary data.</text>
</comment>
<dbReference type="InterPro" id="IPR026555">
    <property type="entry name" value="NSL3/Tex30"/>
</dbReference>
<dbReference type="Proteomes" id="UP000316292">
    <property type="component" value="Unassembled WGS sequence"/>
</dbReference>
<sequence length="225" mass="24215">MTSATELKFLASRSAGEVSALLDRPDTARRLLVLGHGAGAGMRHRFMNDVASALGSRGIATFRYQFPYVENKLYRPDPQPILLSTVRSAVETARAAAGDLPLLAGGKSMGGRMTSLAASKEALEGVKGIAFFGFPLHPAGAPATERGEHLDRVQVPMLFLQGTRDKLAELSLLRPVIERLGPRATLHVVEGADHGFDMLKRSGRTSAEVLEELADTVAKWAERLT</sequence>
<evidence type="ECO:0000313" key="2">
    <source>
        <dbReference type="EMBL" id="TMQ49687.1"/>
    </source>
</evidence>